<feature type="compositionally biased region" description="Low complexity" evidence="1">
    <location>
        <begin position="124"/>
        <end position="133"/>
    </location>
</feature>
<feature type="compositionally biased region" description="Basic and acidic residues" evidence="1">
    <location>
        <begin position="106"/>
        <end position="116"/>
    </location>
</feature>
<name>E9EEP3_METAQ</name>
<feature type="compositionally biased region" description="Low complexity" evidence="1">
    <location>
        <begin position="222"/>
        <end position="233"/>
    </location>
</feature>
<organism evidence="3">
    <name type="scientific">Metarhizium acridum (strain CQMa 102)</name>
    <dbReference type="NCBI Taxonomy" id="655827"/>
    <lineage>
        <taxon>Eukaryota</taxon>
        <taxon>Fungi</taxon>
        <taxon>Dikarya</taxon>
        <taxon>Ascomycota</taxon>
        <taxon>Pezizomycotina</taxon>
        <taxon>Sordariomycetes</taxon>
        <taxon>Hypocreomycetidae</taxon>
        <taxon>Hypocreales</taxon>
        <taxon>Clavicipitaceae</taxon>
        <taxon>Metarhizium</taxon>
    </lineage>
</organism>
<feature type="compositionally biased region" description="Basic and acidic residues" evidence="1">
    <location>
        <begin position="913"/>
        <end position="926"/>
    </location>
</feature>
<dbReference type="AlphaFoldDB" id="E9EEP3"/>
<feature type="compositionally biased region" description="Polar residues" evidence="1">
    <location>
        <begin position="946"/>
        <end position="963"/>
    </location>
</feature>
<feature type="compositionally biased region" description="Polar residues" evidence="1">
    <location>
        <begin position="85"/>
        <end position="103"/>
    </location>
</feature>
<evidence type="ECO:0000256" key="1">
    <source>
        <dbReference type="SAM" id="MobiDB-lite"/>
    </source>
</evidence>
<feature type="compositionally biased region" description="Basic and acidic residues" evidence="1">
    <location>
        <begin position="332"/>
        <end position="341"/>
    </location>
</feature>
<keyword evidence="3" id="KW-1185">Reference proteome</keyword>
<evidence type="ECO:0000313" key="3">
    <source>
        <dbReference type="Proteomes" id="UP000002499"/>
    </source>
</evidence>
<feature type="compositionally biased region" description="Polar residues" evidence="1">
    <location>
        <begin position="294"/>
        <end position="312"/>
    </location>
</feature>
<feature type="compositionally biased region" description="Polar residues" evidence="1">
    <location>
        <begin position="183"/>
        <end position="208"/>
    </location>
</feature>
<feature type="region of interest" description="Disordered" evidence="1">
    <location>
        <begin position="367"/>
        <end position="630"/>
    </location>
</feature>
<feature type="compositionally biased region" description="Polar residues" evidence="1">
    <location>
        <begin position="514"/>
        <end position="535"/>
    </location>
</feature>
<feature type="compositionally biased region" description="Pro residues" evidence="1">
    <location>
        <begin position="404"/>
        <end position="414"/>
    </location>
</feature>
<feature type="compositionally biased region" description="Polar residues" evidence="1">
    <location>
        <begin position="484"/>
        <end position="507"/>
    </location>
</feature>
<dbReference type="OrthoDB" id="4155914at2759"/>
<feature type="compositionally biased region" description="Low complexity" evidence="1">
    <location>
        <begin position="154"/>
        <end position="165"/>
    </location>
</feature>
<feature type="compositionally biased region" description="Low complexity" evidence="1">
    <location>
        <begin position="391"/>
        <end position="403"/>
    </location>
</feature>
<proteinExistence type="predicted"/>
<feature type="compositionally biased region" description="Low complexity" evidence="1">
    <location>
        <begin position="415"/>
        <end position="441"/>
    </location>
</feature>
<dbReference type="OMA" id="REVHIEY"/>
<dbReference type="EMBL" id="GL698571">
    <property type="protein sequence ID" value="EFY85625.1"/>
    <property type="molecule type" value="Genomic_DNA"/>
</dbReference>
<dbReference type="eggNOG" id="ENOG502QT51">
    <property type="taxonomic scope" value="Eukaryota"/>
</dbReference>
<dbReference type="Proteomes" id="UP000002499">
    <property type="component" value="Unassembled WGS sequence"/>
</dbReference>
<evidence type="ECO:0000313" key="2">
    <source>
        <dbReference type="EMBL" id="EFY85625.1"/>
    </source>
</evidence>
<dbReference type="InParanoid" id="E9EEP3"/>
<feature type="region of interest" description="Disordered" evidence="1">
    <location>
        <begin position="890"/>
        <end position="963"/>
    </location>
</feature>
<gene>
    <name evidence="2" type="ORF">MAC_08341</name>
</gene>
<evidence type="ECO:0008006" key="4">
    <source>
        <dbReference type="Google" id="ProtNLM"/>
    </source>
</evidence>
<feature type="compositionally biased region" description="Polar residues" evidence="1">
    <location>
        <begin position="450"/>
        <end position="470"/>
    </location>
</feature>
<feature type="region of interest" description="Disordered" evidence="1">
    <location>
        <begin position="1"/>
        <end position="354"/>
    </location>
</feature>
<sequence>MPSFGRLSKHSNRSQHTLPEQLSTGAAAGTAPASPAPASAPGALSGAAQTQTQAQAQAQAQAHVQALGAQGQQGGGALAGVAQADSPSETSLPPVLSSATALGSSDHLDTFVDMDARAPPASTQQQQQQQQHHPLPPPPPVHLFNLQSSGVNPSSSLQASGSGVSPAFDGHQPPTPVDFDPSVSRSQSQHYGASLTPQHHQFYGTASGSIDDLPGSGGGYHQQPQQPQQLSAPAPAPQKRSTRKLIKGIFTSSRDSHDTHHHQQTPPPPPQSSGYNPSGPYDNTTGLARRPSKRVSNPPSLKTSPSQTTQLSPDRDWQPKGTGSQEPSPLREVGEVDEHSFYRHGSNLDSPIQDSRILLSNNGIRQVSSEHLETSPYDEVYQPPDHPPPHQQQQQPQQLRNQQTPPPLQQPQPQPLQRQGTLRIQEQQDQYELQQQLQQQQRHGAGYELQSEQGHQQQPNFHYPTTSAPGSYQPGGDPRLIANQLVTSQQLQNPETISQLSHESPVTDSDPRSAFQQHPLQPSQAASLHTSTPSQDIAADQPPVLGTNTQGQDQSAMAPPAPGGGPQTSRRGQDAEKVLRGQADPSGPPPGYQRQGSVSLNAMGPIPPLPGQGVDQGRNSPQPSDRDSDLEKQFKELSNKYKHVKRLYFEGKSQIDMLNGRVEQLQNAVANQRMSQSRTAWDDNEYSTRFNRLNGAINNLSFNIRKDWRSLPVWIDSFVSADALKTGKQEMTAIGRAVVSRWLVEEVFNKCFHPALDTQLSSQLKEIELSIRENSYTMHHQEEVDAHTTKVVNWRMATLDGLQKRLNSNAAADNRGMLIGKVTKNLTTYLHQHLINPPPPGVEGSTSMIAELAVALAANLPLESRDVSIMYPLPGDLVQTNMMEVEKAGLPPLEGQKADADADSNSDEDDVDEKDKGGKPRGDKVKPGMLQKRAPGTGRLRREDSNASGTKSTNADQDTPGLSNEFSRVRFAGFVALEVRGRQVLMKAPVWTL</sequence>
<feature type="compositionally biased region" description="Low complexity" evidence="1">
    <location>
        <begin position="22"/>
        <end position="70"/>
    </location>
</feature>
<protein>
    <recommendedName>
        <fullName evidence="4">S-adenosylmethionine-dependent methyltransferase-like protein</fullName>
    </recommendedName>
</protein>
<reference evidence="2 3" key="1">
    <citation type="journal article" date="2011" name="PLoS Genet.">
        <title>Genome sequencing and comparative transcriptomics of the model entomopathogenic fungi Metarhizium anisopliae and M. acridum.</title>
        <authorList>
            <person name="Gao Q."/>
            <person name="Jin K."/>
            <person name="Ying S.H."/>
            <person name="Zhang Y."/>
            <person name="Xiao G."/>
            <person name="Shang Y."/>
            <person name="Duan Z."/>
            <person name="Hu X."/>
            <person name="Xie X.Q."/>
            <person name="Zhou G."/>
            <person name="Peng G."/>
            <person name="Luo Z."/>
            <person name="Huang W."/>
            <person name="Wang B."/>
            <person name="Fang W."/>
            <person name="Wang S."/>
            <person name="Zhong Y."/>
            <person name="Ma L.J."/>
            <person name="St Leger R.J."/>
            <person name="Zhao G.P."/>
            <person name="Pei Y."/>
            <person name="Feng M.G."/>
            <person name="Xia Y."/>
            <person name="Wang C."/>
        </authorList>
    </citation>
    <scope>NUCLEOTIDE SEQUENCE [LARGE SCALE GENOMIC DNA]</scope>
    <source>
        <strain evidence="2 3">CQMa 102</strain>
    </source>
</reference>
<accession>E9EEP3</accession>
<feature type="compositionally biased region" description="Polar residues" evidence="1">
    <location>
        <begin position="546"/>
        <end position="555"/>
    </location>
</feature>
<dbReference type="HOGENOM" id="CLU_007228_0_0_1"/>
<feature type="compositionally biased region" description="Acidic residues" evidence="1">
    <location>
        <begin position="901"/>
        <end position="912"/>
    </location>
</feature>
<dbReference type="STRING" id="655827.E9EEP3"/>